<feature type="transmembrane region" description="Helical" evidence="1">
    <location>
        <begin position="27"/>
        <end position="48"/>
    </location>
</feature>
<name>A0A1J4MMT8_9CRYT</name>
<dbReference type="RefSeq" id="XP_067067262.1">
    <property type="nucleotide sequence ID" value="XM_067211969.1"/>
</dbReference>
<dbReference type="EMBL" id="LRBS01000098">
    <property type="protein sequence ID" value="OII74181.1"/>
    <property type="molecule type" value="Genomic_DNA"/>
</dbReference>
<sequence length="969" mass="111191">MNLPSSKGAGLNLLKYIKGGGKTAPRITLLIVALLTCASFMTLLFHALPVLVQEIREGPVDTYKQQVSNEKRLLSLLLNSDLNKRFRSTRLLSMNLRSLIGRDTYVTLNETIVNPLNEEVEVNLSPLAIWNSTDININNSQFICKKFLVSFNESILDDHNNGNVLDKGCINHYIKATADNKYENISYSINRLLAIFNGILIALRDIKDLLNNIPINKGMLIIFAANMEFTNNWQDSLHGMYKSWDNNTYASQILLGSWGAGKPFRLNQHIPTLDFNFFILNIPSINSSNKIINQTDSLEVVKEFINRFYNSLYKYTIEINKYSKMNNKEDEIIDSFNINNTSNKSVVNFIGSENFFFNKNINSESDKWMGMIGVSLSRIVESLKGVIIDSVNMNKNSLNIFGDKVIYRTYTQFIILSPVERKRIVKYQYENEYRRICLYQGHSDIKAILRASPARSSLAEYARYNGYAYFLYDSSFQKRIPKSIYNSWSRNGFYMKIFTALDILFWNITSVGEFLSKYMNNYSNNISEEKIYKEFLDENIPSYKLNYNWDLYHNGKFAHIEDYSDVNDVNGEAIQFTPSNVKANICDYAVWFDIDIAITDKYVSIERLMYVHNKDTELKTGNDTYNGIVMDVSNFVMLTARDSAWNDRYSLVNSGFVIISRSRYGLQMIFHALSLDPILAESVIKYGSNWPEQTTLSHSVFYLYNNTVSTPNMTLDISKLDIKSIPSFIINNMPGSIPFLFTSKSQNNDYQIVVIISQRLANGFLQMPPNSFGEGPWYPGDWFIHAAASKSPFRDNALAGLLYVLNSEGINSDFINYYQDACTLPFSTIYNGLDSMINYLKSQLDKYGGNIQTTNNNNISTSKISRNDIIIESIKYLMSIKTRNNININNDNNTYIKDLDNNQIFTVTCKWQLPLSLRWSIAETTTLAIATMVGVIIFTLLYLFPHLCIRRDGHIHSMKEYTEKSIMVK</sequence>
<dbReference type="OrthoDB" id="337826at2759"/>
<keyword evidence="1" id="KW-0812">Transmembrane</keyword>
<dbReference type="AlphaFoldDB" id="A0A1J4MMT8"/>
<protein>
    <submittedName>
        <fullName evidence="2">Uncharacterized protein</fullName>
    </submittedName>
</protein>
<comment type="caution">
    <text evidence="2">The sequence shown here is derived from an EMBL/GenBank/DDBJ whole genome shotgun (WGS) entry which is preliminary data.</text>
</comment>
<keyword evidence="1" id="KW-1133">Transmembrane helix</keyword>
<dbReference type="VEuPathDB" id="CryptoDB:cand_017350"/>
<reference evidence="2 3" key="1">
    <citation type="submission" date="2016-10" db="EMBL/GenBank/DDBJ databases">
        <title>Reductive evolution of mitochondrial metabolism and differential evolution of invasion-related proteins in Cryptosporidium.</title>
        <authorList>
            <person name="Liu S."/>
            <person name="Roellig D.M."/>
            <person name="Guo Y."/>
            <person name="Li N."/>
            <person name="Frace M.A."/>
            <person name="Tang K."/>
            <person name="Zhang L."/>
            <person name="Feng Y."/>
            <person name="Xiao L."/>
        </authorList>
    </citation>
    <scope>NUCLEOTIDE SEQUENCE [LARGE SCALE GENOMIC DNA]</scope>
    <source>
        <strain evidence="2">30847</strain>
    </source>
</reference>
<keyword evidence="1" id="KW-0472">Membrane</keyword>
<organism evidence="2 3">
    <name type="scientific">Cryptosporidium andersoni</name>
    <dbReference type="NCBI Taxonomy" id="117008"/>
    <lineage>
        <taxon>Eukaryota</taxon>
        <taxon>Sar</taxon>
        <taxon>Alveolata</taxon>
        <taxon>Apicomplexa</taxon>
        <taxon>Conoidasida</taxon>
        <taxon>Coccidia</taxon>
        <taxon>Eucoccidiorida</taxon>
        <taxon>Eimeriorina</taxon>
        <taxon>Cryptosporidiidae</taxon>
        <taxon>Cryptosporidium</taxon>
    </lineage>
</organism>
<dbReference type="GeneID" id="92365920"/>
<accession>A0A1J4MMT8</accession>
<feature type="transmembrane region" description="Helical" evidence="1">
    <location>
        <begin position="927"/>
        <end position="949"/>
    </location>
</feature>
<proteinExistence type="predicted"/>
<keyword evidence="3" id="KW-1185">Reference proteome</keyword>
<evidence type="ECO:0000313" key="2">
    <source>
        <dbReference type="EMBL" id="OII74181.1"/>
    </source>
</evidence>
<dbReference type="Proteomes" id="UP000186804">
    <property type="component" value="Unassembled WGS sequence"/>
</dbReference>
<evidence type="ECO:0000313" key="3">
    <source>
        <dbReference type="Proteomes" id="UP000186804"/>
    </source>
</evidence>
<gene>
    <name evidence="2" type="ORF">cand_017350</name>
</gene>
<evidence type="ECO:0000256" key="1">
    <source>
        <dbReference type="SAM" id="Phobius"/>
    </source>
</evidence>